<dbReference type="Proteomes" id="UP000236161">
    <property type="component" value="Unassembled WGS sequence"/>
</dbReference>
<protein>
    <submittedName>
        <fullName evidence="1">Uncharacterized protein</fullName>
    </submittedName>
</protein>
<organism evidence="1 2">
    <name type="scientific">Apostasia shenzhenica</name>
    <dbReference type="NCBI Taxonomy" id="1088818"/>
    <lineage>
        <taxon>Eukaryota</taxon>
        <taxon>Viridiplantae</taxon>
        <taxon>Streptophyta</taxon>
        <taxon>Embryophyta</taxon>
        <taxon>Tracheophyta</taxon>
        <taxon>Spermatophyta</taxon>
        <taxon>Magnoliopsida</taxon>
        <taxon>Liliopsida</taxon>
        <taxon>Asparagales</taxon>
        <taxon>Orchidaceae</taxon>
        <taxon>Apostasioideae</taxon>
        <taxon>Apostasia</taxon>
    </lineage>
</organism>
<evidence type="ECO:0000313" key="2">
    <source>
        <dbReference type="Proteomes" id="UP000236161"/>
    </source>
</evidence>
<dbReference type="EMBL" id="KZ453276">
    <property type="protein sequence ID" value="PKA47406.1"/>
    <property type="molecule type" value="Genomic_DNA"/>
</dbReference>
<gene>
    <name evidence="1" type="ORF">AXF42_Ash021650</name>
</gene>
<accession>A0A2H9ZVV6</accession>
<proteinExistence type="predicted"/>
<name>A0A2H9ZVV6_9ASPA</name>
<keyword evidence="2" id="KW-1185">Reference proteome</keyword>
<evidence type="ECO:0000313" key="1">
    <source>
        <dbReference type="EMBL" id="PKA47406.1"/>
    </source>
</evidence>
<sequence>MDFVRDDERCSSSVVLPYKMVLEDEKEAEARLPAKKAFSVLISDTDTIAGITQESVST</sequence>
<reference evidence="1 2" key="1">
    <citation type="journal article" date="2017" name="Nature">
        <title>The Apostasia genome and the evolution of orchids.</title>
        <authorList>
            <person name="Zhang G.Q."/>
            <person name="Liu K.W."/>
            <person name="Li Z."/>
            <person name="Lohaus R."/>
            <person name="Hsiao Y.Y."/>
            <person name="Niu S.C."/>
            <person name="Wang J.Y."/>
            <person name="Lin Y.C."/>
            <person name="Xu Q."/>
            <person name="Chen L.J."/>
            <person name="Yoshida K."/>
            <person name="Fujiwara S."/>
            <person name="Wang Z.W."/>
            <person name="Zhang Y.Q."/>
            <person name="Mitsuda N."/>
            <person name="Wang M."/>
            <person name="Liu G.H."/>
            <person name="Pecoraro L."/>
            <person name="Huang H.X."/>
            <person name="Xiao X.J."/>
            <person name="Lin M."/>
            <person name="Wu X.Y."/>
            <person name="Wu W.L."/>
            <person name="Chen Y.Y."/>
            <person name="Chang S.B."/>
            <person name="Sakamoto S."/>
            <person name="Ohme-Takagi M."/>
            <person name="Yagi M."/>
            <person name="Zeng S.J."/>
            <person name="Shen C.Y."/>
            <person name="Yeh C.M."/>
            <person name="Luo Y.B."/>
            <person name="Tsai W.C."/>
            <person name="Van de Peer Y."/>
            <person name="Liu Z.J."/>
        </authorList>
    </citation>
    <scope>NUCLEOTIDE SEQUENCE [LARGE SCALE GENOMIC DNA]</scope>
    <source>
        <strain evidence="2">cv. Shenzhen</strain>
        <tissue evidence="1">Stem</tissue>
    </source>
</reference>
<dbReference type="AlphaFoldDB" id="A0A2H9ZVV6"/>